<reference evidence="1 2" key="1">
    <citation type="submission" date="2020-05" db="EMBL/GenBank/DDBJ databases">
        <title>The draft genome sequence of Maribacter arenosus CAU 1321.</title>
        <authorList>
            <person name="Mu L."/>
        </authorList>
    </citation>
    <scope>NUCLEOTIDE SEQUENCE [LARGE SCALE GENOMIC DNA]</scope>
    <source>
        <strain evidence="1 2">CAU 1321</strain>
    </source>
</reference>
<dbReference type="RefSeq" id="WP_188313624.1">
    <property type="nucleotide sequence ID" value="NZ_JABTCG010000002.1"/>
</dbReference>
<sequence length="62" mass="6848">MKDLKYNNLEELSFLELNELNGGNELTESIARAIGWLGAALQDGARWTFINSANDPSISGFM</sequence>
<accession>A0ABR7VEM8</accession>
<protein>
    <recommendedName>
        <fullName evidence="3">Bacteriocin-type signal sequence-containing protein</fullName>
    </recommendedName>
</protein>
<dbReference type="EMBL" id="JABTCG010000002">
    <property type="protein sequence ID" value="MBD0850499.1"/>
    <property type="molecule type" value="Genomic_DNA"/>
</dbReference>
<organism evidence="1 2">
    <name type="scientific">Maribacter arenosus</name>
    <dbReference type="NCBI Taxonomy" id="1854708"/>
    <lineage>
        <taxon>Bacteria</taxon>
        <taxon>Pseudomonadati</taxon>
        <taxon>Bacteroidota</taxon>
        <taxon>Flavobacteriia</taxon>
        <taxon>Flavobacteriales</taxon>
        <taxon>Flavobacteriaceae</taxon>
        <taxon>Maribacter</taxon>
    </lineage>
</organism>
<evidence type="ECO:0000313" key="1">
    <source>
        <dbReference type="EMBL" id="MBD0850499.1"/>
    </source>
</evidence>
<name>A0ABR7VEM8_9FLAO</name>
<proteinExistence type="predicted"/>
<dbReference type="Proteomes" id="UP000598350">
    <property type="component" value="Unassembled WGS sequence"/>
</dbReference>
<gene>
    <name evidence="1" type="ORF">HPE63_07455</name>
</gene>
<evidence type="ECO:0008006" key="3">
    <source>
        <dbReference type="Google" id="ProtNLM"/>
    </source>
</evidence>
<comment type="caution">
    <text evidence="1">The sequence shown here is derived from an EMBL/GenBank/DDBJ whole genome shotgun (WGS) entry which is preliminary data.</text>
</comment>
<keyword evidence="2" id="KW-1185">Reference proteome</keyword>
<evidence type="ECO:0000313" key="2">
    <source>
        <dbReference type="Proteomes" id="UP000598350"/>
    </source>
</evidence>